<keyword evidence="17" id="KW-0456">Lyase</keyword>
<organism evidence="17 18">
    <name type="scientific">Thiohalobacter thiocyanaticus</name>
    <dbReference type="NCBI Taxonomy" id="585455"/>
    <lineage>
        <taxon>Bacteria</taxon>
        <taxon>Pseudomonadati</taxon>
        <taxon>Pseudomonadota</taxon>
        <taxon>Gammaproteobacteria</taxon>
        <taxon>Thiohalobacterales</taxon>
        <taxon>Thiohalobacteraceae</taxon>
        <taxon>Thiohalobacter</taxon>
    </lineage>
</organism>
<name>A0A1Z4VRI1_9GAMM</name>
<feature type="binding site" evidence="12">
    <location>
        <position position="282"/>
    </location>
    <ligand>
        <name>FAD</name>
        <dbReference type="ChEBI" id="CHEBI:57692"/>
    </ligand>
</feature>
<feature type="binding site" evidence="12">
    <location>
        <position position="230"/>
    </location>
    <ligand>
        <name>FAD</name>
        <dbReference type="ChEBI" id="CHEBI:57692"/>
    </ligand>
</feature>
<feature type="domain" description="Photolyase/cryptochrome alpha/beta" evidence="16">
    <location>
        <begin position="8"/>
        <end position="136"/>
    </location>
</feature>
<accession>A0A1Z4VRI1</accession>
<evidence type="ECO:0000256" key="3">
    <source>
        <dbReference type="ARBA" id="ARBA00013149"/>
    </source>
</evidence>
<dbReference type="KEGG" id="ttc:FOKN1_1417"/>
<evidence type="ECO:0000256" key="4">
    <source>
        <dbReference type="ARBA" id="ARBA00014046"/>
    </source>
</evidence>
<evidence type="ECO:0000256" key="9">
    <source>
        <dbReference type="ARBA" id="ARBA00033999"/>
    </source>
</evidence>
<dbReference type="InterPro" id="IPR006050">
    <property type="entry name" value="DNA_photolyase_N"/>
</dbReference>
<comment type="similarity">
    <text evidence="14">Belongs to the DNA photolyase family.</text>
</comment>
<comment type="cofactor">
    <cofactor evidence="1">
        <name>(6R)-5,10-methylene-5,6,7,8-tetrahydrofolate</name>
        <dbReference type="ChEBI" id="CHEBI:15636"/>
    </cofactor>
</comment>
<dbReference type="GO" id="GO:0009416">
    <property type="term" value="P:response to light stimulus"/>
    <property type="evidence" value="ECO:0007669"/>
    <property type="project" value="TreeGrafter"/>
</dbReference>
<evidence type="ECO:0000256" key="10">
    <source>
        <dbReference type="ARBA" id="ARBA00059220"/>
    </source>
</evidence>
<dbReference type="AlphaFoldDB" id="A0A1Z4VRI1"/>
<keyword evidence="18" id="KW-1185">Reference proteome</keyword>
<evidence type="ECO:0000313" key="18">
    <source>
        <dbReference type="Proteomes" id="UP000218765"/>
    </source>
</evidence>
<sequence>MPASPSTDTAILWFRQDLRLADNPALRAACRDADRLIPVYILETDTDPWAPGAASRWWLHHSLSALDAALRERGSRLHLLQGEAGACLQQLVAASGTTAVYWNRRLEPAAIARDRDIKAELKQRGIACHSFNAALLVEPWDHLNQQGRPYRVFTPFWRSLQPRLDSLAPQRTPSQLPGLPRRRGHSLQLDALGLLPEHDWDAGLHDEWQPGETGAHNRLRTLLERRLQRYPEARDRPDADGTSRLSPHLHFGELGPRQVLARIQQHAGARRSPGLVGAGEQYLRQLAWREFAHHLLYHFPETAERPLDSRFKAFPWRNDPDSLRAWQRGSTGIPLVDAGMRELWHTGWMHNRVRMVVASFLTKNLGIHWLEGARWFWDTLVDADLANNTLGWQWTAGCGADAAPFFRIFNPVTQAQKFDPDGSYLRRWLPELAALPDKWLARPWEAPAAVLAEAGVEPGATYPRPLVDLKASRERALAGWDAIRTHNRLTM</sequence>
<evidence type="ECO:0000256" key="5">
    <source>
        <dbReference type="ARBA" id="ARBA00022630"/>
    </source>
</evidence>
<dbReference type="GO" id="GO:0071949">
    <property type="term" value="F:FAD binding"/>
    <property type="evidence" value="ECO:0007669"/>
    <property type="project" value="TreeGrafter"/>
</dbReference>
<protein>
    <recommendedName>
        <fullName evidence="4">Deoxyribodipyrimidine photo-lyase</fullName>
        <ecNumber evidence="3">4.1.99.3</ecNumber>
    </recommendedName>
    <alternativeName>
        <fullName evidence="8">DNA photolyase</fullName>
    </alternativeName>
    <alternativeName>
        <fullName evidence="11">Photoreactivating enzyme</fullName>
    </alternativeName>
</protein>
<dbReference type="Gene3D" id="1.10.579.10">
    <property type="entry name" value="DNA Cyclobutane Dipyrimidine Photolyase, subunit A, domain 3"/>
    <property type="match status" value="1"/>
</dbReference>
<dbReference type="SUPFAM" id="SSF52425">
    <property type="entry name" value="Cryptochrome/photolyase, N-terminal domain"/>
    <property type="match status" value="1"/>
</dbReference>
<dbReference type="Gene3D" id="3.40.50.620">
    <property type="entry name" value="HUPs"/>
    <property type="match status" value="1"/>
</dbReference>
<comment type="catalytic activity">
    <reaction evidence="9">
        <text>cyclobutadipyrimidine (in DNA) = 2 pyrimidine residues (in DNA).</text>
        <dbReference type="EC" id="4.1.99.3"/>
    </reaction>
</comment>
<feature type="binding site" evidence="12">
    <location>
        <begin position="382"/>
        <end position="384"/>
    </location>
    <ligand>
        <name>FAD</name>
        <dbReference type="ChEBI" id="CHEBI:57692"/>
    </ligand>
</feature>
<keyword evidence="7 14" id="KW-0157">Chromophore</keyword>
<dbReference type="Pfam" id="PF00875">
    <property type="entry name" value="DNA_photolyase"/>
    <property type="match status" value="1"/>
</dbReference>
<dbReference type="PANTHER" id="PTHR11455:SF9">
    <property type="entry name" value="CRYPTOCHROME CIRCADIAN CLOCK 5 ISOFORM X1"/>
    <property type="match status" value="1"/>
</dbReference>
<dbReference type="GO" id="GO:0003677">
    <property type="term" value="F:DNA binding"/>
    <property type="evidence" value="ECO:0007669"/>
    <property type="project" value="TreeGrafter"/>
</dbReference>
<dbReference type="FunFam" id="1.10.579.10:FF:000003">
    <property type="entry name" value="Deoxyribodipyrimidine photo-lyase"/>
    <property type="match status" value="1"/>
</dbReference>
<dbReference type="Gene3D" id="1.25.40.80">
    <property type="match status" value="1"/>
</dbReference>
<dbReference type="EC" id="4.1.99.3" evidence="3"/>
<evidence type="ECO:0000256" key="6">
    <source>
        <dbReference type="ARBA" id="ARBA00022827"/>
    </source>
</evidence>
<dbReference type="PANTHER" id="PTHR11455">
    <property type="entry name" value="CRYPTOCHROME"/>
    <property type="match status" value="1"/>
</dbReference>
<evidence type="ECO:0000256" key="12">
    <source>
        <dbReference type="PIRSR" id="PIRSR602081-1"/>
    </source>
</evidence>
<evidence type="ECO:0000256" key="7">
    <source>
        <dbReference type="ARBA" id="ARBA00022991"/>
    </source>
</evidence>
<evidence type="ECO:0000256" key="14">
    <source>
        <dbReference type="RuleBase" id="RU004182"/>
    </source>
</evidence>
<dbReference type="GO" id="GO:0000719">
    <property type="term" value="P:photoreactive repair"/>
    <property type="evidence" value="ECO:0007669"/>
    <property type="project" value="UniProtKB-ARBA"/>
</dbReference>
<feature type="compositionally biased region" description="Basic and acidic residues" evidence="15">
    <location>
        <begin position="230"/>
        <end position="241"/>
    </location>
</feature>
<feature type="site" description="Electron transfer via tryptophanyl radical" evidence="13">
    <location>
        <position position="392"/>
    </location>
</feature>
<dbReference type="PROSITE" id="PS00394">
    <property type="entry name" value="DNA_PHOTOLYASES_1_1"/>
    <property type="match status" value="1"/>
</dbReference>
<dbReference type="PRINTS" id="PR00147">
    <property type="entry name" value="DNAPHOTLYASE"/>
</dbReference>
<dbReference type="SUPFAM" id="SSF48173">
    <property type="entry name" value="Cryptochrome/photolyase FAD-binding domain"/>
    <property type="match status" value="1"/>
</dbReference>
<keyword evidence="6 12" id="KW-0274">FAD</keyword>
<dbReference type="PROSITE" id="PS51645">
    <property type="entry name" value="PHR_CRY_ALPHA_BETA"/>
    <property type="match status" value="1"/>
</dbReference>
<proteinExistence type="inferred from homology"/>
<evidence type="ECO:0000313" key="17">
    <source>
        <dbReference type="EMBL" id="BAZ93814.1"/>
    </source>
</evidence>
<reference evidence="17 18" key="1">
    <citation type="submission" date="2017-05" db="EMBL/GenBank/DDBJ databases">
        <title>Thiocyanate degradation by Thiohalobacter thiocyanaticus FOKN1.</title>
        <authorList>
            <person name="Oshiki M."/>
            <person name="Fukushima T."/>
            <person name="Kawano S."/>
            <person name="Nakagawa J."/>
        </authorList>
    </citation>
    <scope>NUCLEOTIDE SEQUENCE [LARGE SCALE GENOMIC DNA]</scope>
    <source>
        <strain evidence="17 18">FOKN1</strain>
    </source>
</reference>
<dbReference type="OrthoDB" id="9772484at2"/>
<feature type="region of interest" description="Disordered" evidence="15">
    <location>
        <begin position="230"/>
        <end position="250"/>
    </location>
</feature>
<dbReference type="InterPro" id="IPR005101">
    <property type="entry name" value="Cryptochr/Photolyase_FAD-bd"/>
</dbReference>
<evidence type="ECO:0000259" key="16">
    <source>
        <dbReference type="PROSITE" id="PS51645"/>
    </source>
</evidence>
<evidence type="ECO:0000256" key="11">
    <source>
        <dbReference type="ARBA" id="ARBA00083107"/>
    </source>
</evidence>
<dbReference type="InterPro" id="IPR036134">
    <property type="entry name" value="Crypto/Photolyase_FAD-like_sf"/>
</dbReference>
<evidence type="ECO:0000256" key="8">
    <source>
        <dbReference type="ARBA" id="ARBA00031671"/>
    </source>
</evidence>
<evidence type="ECO:0000256" key="1">
    <source>
        <dbReference type="ARBA" id="ARBA00001932"/>
    </source>
</evidence>
<comment type="function">
    <text evidence="10">Involved in repair of UV radiation-induced DNA damage. Catalyzes the light-dependent monomerization (300-600 nm) of cyclobutyl pyrimidine dimers (in cis-syn configuration), which are formed between adjacent bases on the same DNA strand upon exposure to ultraviolet radiation.</text>
</comment>
<evidence type="ECO:0000256" key="2">
    <source>
        <dbReference type="ARBA" id="ARBA00005862"/>
    </source>
</evidence>
<dbReference type="EMBL" id="AP018052">
    <property type="protein sequence ID" value="BAZ93814.1"/>
    <property type="molecule type" value="Genomic_DNA"/>
</dbReference>
<comment type="cofactor">
    <cofactor evidence="12">
        <name>FAD</name>
        <dbReference type="ChEBI" id="CHEBI:57692"/>
    </cofactor>
    <text evidence="12">Binds 1 FAD per subunit.</text>
</comment>
<evidence type="ECO:0000256" key="15">
    <source>
        <dbReference type="SAM" id="MobiDB-lite"/>
    </source>
</evidence>
<dbReference type="GO" id="GO:0003904">
    <property type="term" value="F:deoxyribodipyrimidine photo-lyase activity"/>
    <property type="evidence" value="ECO:0007669"/>
    <property type="project" value="UniProtKB-EC"/>
</dbReference>
<feature type="site" description="Electron transfer via tryptophanyl radical" evidence="13">
    <location>
        <position position="316"/>
    </location>
</feature>
<keyword evidence="5 12" id="KW-0285">Flavoprotein</keyword>
<evidence type="ECO:0000256" key="13">
    <source>
        <dbReference type="PIRSR" id="PIRSR602081-2"/>
    </source>
</evidence>
<comment type="similarity">
    <text evidence="2">Belongs to the DNA photolyase class-1 family.</text>
</comment>
<dbReference type="InterPro" id="IPR036155">
    <property type="entry name" value="Crypto/Photolyase_N_sf"/>
</dbReference>
<dbReference type="RefSeq" id="WP_096365970.1">
    <property type="nucleotide sequence ID" value="NZ_AP018052.1"/>
</dbReference>
<feature type="binding site" evidence="12">
    <location>
        <begin position="242"/>
        <end position="246"/>
    </location>
    <ligand>
        <name>FAD</name>
        <dbReference type="ChEBI" id="CHEBI:57692"/>
    </ligand>
</feature>
<dbReference type="InterPro" id="IPR018394">
    <property type="entry name" value="DNA_photolyase_1_CS_C"/>
</dbReference>
<dbReference type="InterPro" id="IPR014729">
    <property type="entry name" value="Rossmann-like_a/b/a_fold"/>
</dbReference>
<gene>
    <name evidence="17" type="ORF">FOKN1_1417</name>
</gene>
<dbReference type="Proteomes" id="UP000218765">
    <property type="component" value="Chromosome"/>
</dbReference>
<dbReference type="InterPro" id="IPR002081">
    <property type="entry name" value="Cryptochrome/DNA_photolyase_1"/>
</dbReference>
<dbReference type="Pfam" id="PF03441">
    <property type="entry name" value="FAD_binding_7"/>
    <property type="match status" value="1"/>
</dbReference>
<feature type="site" description="Electron transfer via tryptophanyl radical" evidence="13">
    <location>
        <position position="369"/>
    </location>
</feature>